<dbReference type="Gene3D" id="1.10.287.70">
    <property type="match status" value="1"/>
</dbReference>
<comment type="similarity">
    <text evidence="2">Belongs to the glutamate-gated ion channel (TC 1.A.10.1) family.</text>
</comment>
<evidence type="ECO:0000256" key="7">
    <source>
        <dbReference type="ARBA" id="ARBA00023065"/>
    </source>
</evidence>
<keyword evidence="9 16" id="KW-0675">Receptor</keyword>
<dbReference type="PANTHER" id="PTHR42643">
    <property type="entry name" value="IONOTROPIC RECEPTOR 20A-RELATED"/>
    <property type="match status" value="1"/>
</dbReference>
<dbReference type="GO" id="GO:0050906">
    <property type="term" value="P:detection of stimulus involved in sensory perception"/>
    <property type="evidence" value="ECO:0007669"/>
    <property type="project" value="UniProtKB-ARBA"/>
</dbReference>
<sequence length="724" mass="79737">MASVLVCILVAALWALAVAEVTDESALTDVFGGPVLSRHERDGSEPTRRRFHNETIFGGKQPELTSALPDRFEKVRLSHRVAEGGRPTITDESLGGWPENGDSSFISLLQHLTSLQDVLVVHHLTTEPSFLWQRLHQFTRTLEINQLELPPGAVTTFHQTSSKVCLYLLHGYGWRGADTRRSVRLLDAWSDLCTRLLVVEPLQPVERSLAARLVRHEHTLMTLSIMMEEYYGYNATESGNDAVGQSGSIQRVYGFELECFQRRVRPELLWDAAWSRHRVRRSQRDGQGNATFFQTNVPHLGGEHLRISSTAAGDTYYAYYPDPSDRSFFAGVEKNMIDAAARHLGFTYTHTPPLSDEGVYGSRLENGSWTGVVGMVARGEADIAIGDISVTLERLAAVDFTYPHQVEPNSFMMLRPAPVPRWLAVAAPFDPPTWLLLALALGCALLAVQLPGVLVDTGAGGSRGHALVLFGALLHQAGQLPVRGAAGRLLAVAWWLFGLTIAISYRSRLISLLSVSRYPPAIDSLDQLARSQLAIKAYPQVAVTEYLESFSGTDSALADLVQRLSFLPATQSLNDVELHPDTAYVEELALVRRAASHRPDRHLLYVSRARFYATGLAWPVPHGACYKGPLNTIVKRLLQSGLVEFWLHNEGGQPPPPRPPPPQRALRLADLAAAFLVLVAGSLASAVCFLAETVVAGRQLRLPGAAHAYRAHVWCMRFVGGMEE</sequence>
<evidence type="ECO:0000259" key="15">
    <source>
        <dbReference type="SMART" id="SM00918"/>
    </source>
</evidence>
<evidence type="ECO:0000256" key="11">
    <source>
        <dbReference type="ARBA" id="ARBA00023286"/>
    </source>
</evidence>
<dbReference type="InterPro" id="IPR052192">
    <property type="entry name" value="Insect_Ionotropic_Sensory_Rcpt"/>
</dbReference>
<accession>A0A6A4XEF4</accession>
<evidence type="ECO:0000256" key="6">
    <source>
        <dbReference type="ARBA" id="ARBA00022989"/>
    </source>
</evidence>
<keyword evidence="7" id="KW-0406">Ion transport</keyword>
<gene>
    <name evidence="16" type="primary">GLRK_9</name>
    <name evidence="16" type="ORF">FJT64_016462</name>
</gene>
<keyword evidence="6 13" id="KW-1133">Transmembrane helix</keyword>
<evidence type="ECO:0000256" key="2">
    <source>
        <dbReference type="ARBA" id="ARBA00008685"/>
    </source>
</evidence>
<dbReference type="PANTHER" id="PTHR42643:SF24">
    <property type="entry name" value="IONOTROPIC RECEPTOR 60A"/>
    <property type="match status" value="1"/>
</dbReference>
<dbReference type="Proteomes" id="UP000440578">
    <property type="component" value="Unassembled WGS sequence"/>
</dbReference>
<evidence type="ECO:0000313" key="17">
    <source>
        <dbReference type="Proteomes" id="UP000440578"/>
    </source>
</evidence>
<evidence type="ECO:0000313" key="16">
    <source>
        <dbReference type="EMBL" id="KAF0312881.1"/>
    </source>
</evidence>
<keyword evidence="12" id="KW-0407">Ion channel</keyword>
<dbReference type="Pfam" id="PF10613">
    <property type="entry name" value="Lig_chan-Glu_bd"/>
    <property type="match status" value="1"/>
</dbReference>
<dbReference type="SUPFAM" id="SSF53850">
    <property type="entry name" value="Periplasmic binding protein-like II"/>
    <property type="match status" value="1"/>
</dbReference>
<evidence type="ECO:0000256" key="5">
    <source>
        <dbReference type="ARBA" id="ARBA00022692"/>
    </source>
</evidence>
<protein>
    <submittedName>
        <fullName evidence="16">Glutamate receptor</fullName>
    </submittedName>
</protein>
<feature type="transmembrane region" description="Helical" evidence="13">
    <location>
        <begin position="671"/>
        <end position="691"/>
    </location>
</feature>
<feature type="signal peptide" evidence="14">
    <location>
        <begin position="1"/>
        <end position="19"/>
    </location>
</feature>
<evidence type="ECO:0000256" key="1">
    <source>
        <dbReference type="ARBA" id="ARBA00004651"/>
    </source>
</evidence>
<feature type="domain" description="Ionotropic glutamate receptor L-glutamate and glycine-binding" evidence="15">
    <location>
        <begin position="316"/>
        <end position="378"/>
    </location>
</feature>
<evidence type="ECO:0000256" key="8">
    <source>
        <dbReference type="ARBA" id="ARBA00023136"/>
    </source>
</evidence>
<dbReference type="Pfam" id="PF00060">
    <property type="entry name" value="Lig_chan"/>
    <property type="match status" value="1"/>
</dbReference>
<keyword evidence="17" id="KW-1185">Reference proteome</keyword>
<evidence type="ECO:0000256" key="10">
    <source>
        <dbReference type="ARBA" id="ARBA00023180"/>
    </source>
</evidence>
<dbReference type="SMART" id="SM00918">
    <property type="entry name" value="Lig_chan-Glu_bd"/>
    <property type="match status" value="1"/>
</dbReference>
<name>A0A6A4XEF4_AMPAM</name>
<keyword evidence="5 13" id="KW-0812">Transmembrane</keyword>
<dbReference type="OrthoDB" id="6375714at2759"/>
<dbReference type="InterPro" id="IPR001320">
    <property type="entry name" value="Iontro_rcpt_C"/>
</dbReference>
<dbReference type="AlphaFoldDB" id="A0A6A4XEF4"/>
<dbReference type="GO" id="GO:0005886">
    <property type="term" value="C:plasma membrane"/>
    <property type="evidence" value="ECO:0007669"/>
    <property type="project" value="UniProtKB-SubCell"/>
</dbReference>
<evidence type="ECO:0000256" key="12">
    <source>
        <dbReference type="ARBA" id="ARBA00023303"/>
    </source>
</evidence>
<evidence type="ECO:0000256" key="9">
    <source>
        <dbReference type="ARBA" id="ARBA00023170"/>
    </source>
</evidence>
<evidence type="ECO:0000256" key="13">
    <source>
        <dbReference type="SAM" id="Phobius"/>
    </source>
</evidence>
<comment type="caution">
    <text evidence="16">The sequence shown here is derived from an EMBL/GenBank/DDBJ whole genome shotgun (WGS) entry which is preliminary data.</text>
</comment>
<organism evidence="16 17">
    <name type="scientific">Amphibalanus amphitrite</name>
    <name type="common">Striped barnacle</name>
    <name type="synonym">Balanus amphitrite</name>
    <dbReference type="NCBI Taxonomy" id="1232801"/>
    <lineage>
        <taxon>Eukaryota</taxon>
        <taxon>Metazoa</taxon>
        <taxon>Ecdysozoa</taxon>
        <taxon>Arthropoda</taxon>
        <taxon>Crustacea</taxon>
        <taxon>Multicrustacea</taxon>
        <taxon>Cirripedia</taxon>
        <taxon>Thoracica</taxon>
        <taxon>Thoracicalcarea</taxon>
        <taxon>Balanomorpha</taxon>
        <taxon>Balanoidea</taxon>
        <taxon>Balanidae</taxon>
        <taxon>Amphibalaninae</taxon>
        <taxon>Amphibalanus</taxon>
    </lineage>
</organism>
<keyword evidence="8 13" id="KW-0472">Membrane</keyword>
<keyword evidence="10" id="KW-0325">Glycoprotein</keyword>
<dbReference type="InterPro" id="IPR019594">
    <property type="entry name" value="Glu/Gly-bd"/>
</dbReference>
<dbReference type="GO" id="GO:0015276">
    <property type="term" value="F:ligand-gated monoatomic ion channel activity"/>
    <property type="evidence" value="ECO:0007669"/>
    <property type="project" value="InterPro"/>
</dbReference>
<evidence type="ECO:0000256" key="4">
    <source>
        <dbReference type="ARBA" id="ARBA00022475"/>
    </source>
</evidence>
<keyword evidence="3" id="KW-0813">Transport</keyword>
<evidence type="ECO:0000256" key="3">
    <source>
        <dbReference type="ARBA" id="ARBA00022448"/>
    </source>
</evidence>
<evidence type="ECO:0000256" key="14">
    <source>
        <dbReference type="SAM" id="SignalP"/>
    </source>
</evidence>
<keyword evidence="4" id="KW-1003">Cell membrane</keyword>
<keyword evidence="11" id="KW-1071">Ligand-gated ion channel</keyword>
<dbReference type="Gene3D" id="3.40.190.10">
    <property type="entry name" value="Periplasmic binding protein-like II"/>
    <property type="match status" value="1"/>
</dbReference>
<keyword evidence="14" id="KW-0732">Signal</keyword>
<proteinExistence type="inferred from homology"/>
<reference evidence="16 17" key="1">
    <citation type="submission" date="2019-07" db="EMBL/GenBank/DDBJ databases">
        <title>Draft genome assembly of a fouling barnacle, Amphibalanus amphitrite (Darwin, 1854): The first reference genome for Thecostraca.</title>
        <authorList>
            <person name="Kim W."/>
        </authorList>
    </citation>
    <scope>NUCLEOTIDE SEQUENCE [LARGE SCALE GENOMIC DNA]</scope>
    <source>
        <strain evidence="16">SNU_AA5</strain>
        <tissue evidence="16">Soma without cirri and trophi</tissue>
    </source>
</reference>
<feature type="chain" id="PRO_5025505005" evidence="14">
    <location>
        <begin position="20"/>
        <end position="724"/>
    </location>
</feature>
<comment type="subcellular location">
    <subcellularLocation>
        <location evidence="1">Cell membrane</location>
        <topology evidence="1">Multi-pass membrane protein</topology>
    </subcellularLocation>
</comment>
<dbReference type="EMBL" id="VIIS01000128">
    <property type="protein sequence ID" value="KAF0312881.1"/>
    <property type="molecule type" value="Genomic_DNA"/>
</dbReference>